<dbReference type="EMBL" id="JANIBJ010000003">
    <property type="protein sequence ID" value="MCQ8102965.1"/>
    <property type="molecule type" value="Genomic_DNA"/>
</dbReference>
<evidence type="ECO:0000313" key="2">
    <source>
        <dbReference type="Proteomes" id="UP001524499"/>
    </source>
</evidence>
<evidence type="ECO:0000313" key="1">
    <source>
        <dbReference type="EMBL" id="MCQ8102965.1"/>
    </source>
</evidence>
<proteinExistence type="predicted"/>
<sequence length="117" mass="13377">MKSLSINGKKLQEVRMLMKPFYPGSISYLSYPKNQIHFEFREDELILRIPPMLALELYRSGTIPQEQDKAVAVGLSGKNQGYYCVVDVRFPNSFAGQLIEFTLKKFMPQNNSRPGSV</sequence>
<evidence type="ECO:0008006" key="3">
    <source>
        <dbReference type="Google" id="ProtNLM"/>
    </source>
</evidence>
<organism evidence="1 2">
    <name type="scientific">Methylomonas subterranea</name>
    <dbReference type="NCBI Taxonomy" id="2952225"/>
    <lineage>
        <taxon>Bacteria</taxon>
        <taxon>Pseudomonadati</taxon>
        <taxon>Pseudomonadota</taxon>
        <taxon>Gammaproteobacteria</taxon>
        <taxon>Methylococcales</taxon>
        <taxon>Methylococcaceae</taxon>
        <taxon>Methylomonas</taxon>
    </lineage>
</organism>
<keyword evidence="2" id="KW-1185">Reference proteome</keyword>
<comment type="caution">
    <text evidence="1">The sequence shown here is derived from an EMBL/GenBank/DDBJ whole genome shotgun (WGS) entry which is preliminary data.</text>
</comment>
<name>A0ABT1TBX2_9GAMM</name>
<accession>A0ABT1TBX2</accession>
<dbReference type="RefSeq" id="WP_256600606.1">
    <property type="nucleotide sequence ID" value="NZ_JANIBJ010000003.1"/>
</dbReference>
<protein>
    <recommendedName>
        <fullName evidence="3">PilZ domain-containing protein</fullName>
    </recommendedName>
</protein>
<gene>
    <name evidence="1" type="ORF">NP590_02505</name>
</gene>
<dbReference type="Proteomes" id="UP001524499">
    <property type="component" value="Unassembled WGS sequence"/>
</dbReference>
<reference evidence="1 2" key="1">
    <citation type="submission" date="2022-07" db="EMBL/GenBank/DDBJ databases">
        <title>Methylomonas rivi sp. nov., Methylomonas rosea sp. nov., Methylomonas aureus sp. nov. and Methylomonas subterranea sp. nov., four novel methanotrophs isolated from a freshwater creek and the deep terrestrial subsurface.</title>
        <authorList>
            <person name="Abin C."/>
            <person name="Sankaranarayanan K."/>
            <person name="Garner C."/>
            <person name="Sindelar R."/>
            <person name="Kotary K."/>
            <person name="Garner R."/>
            <person name="Barclay S."/>
            <person name="Lawson P."/>
            <person name="Krumholz L."/>
        </authorList>
    </citation>
    <scope>NUCLEOTIDE SEQUENCE [LARGE SCALE GENOMIC DNA]</scope>
    <source>
        <strain evidence="1 2">SURF-2</strain>
    </source>
</reference>